<reference evidence="5 6" key="1">
    <citation type="submission" date="2018-08" db="EMBL/GenBank/DDBJ databases">
        <title>Murine metabolic-syndrome-specific gut microbial biobank.</title>
        <authorList>
            <person name="Liu C."/>
        </authorList>
    </citation>
    <scope>NUCLEOTIDE SEQUENCE [LARGE SCALE GENOMIC DNA]</scope>
    <source>
        <strain evidence="5 6">583</strain>
    </source>
</reference>
<dbReference type="InterPro" id="IPR007831">
    <property type="entry name" value="T2SS_GspE_N"/>
</dbReference>
<dbReference type="InterPro" id="IPR037257">
    <property type="entry name" value="T2SS_E_N_sf"/>
</dbReference>
<dbReference type="Gene3D" id="3.40.50.300">
    <property type="entry name" value="P-loop containing nucleotide triphosphate hydrolases"/>
    <property type="match status" value="1"/>
</dbReference>
<dbReference type="Gene3D" id="3.30.450.90">
    <property type="match status" value="1"/>
</dbReference>
<evidence type="ECO:0000256" key="2">
    <source>
        <dbReference type="ARBA" id="ARBA00022741"/>
    </source>
</evidence>
<dbReference type="RefSeq" id="WP_160197155.1">
    <property type="nucleotide sequence ID" value="NZ_QXXA01000007.1"/>
</dbReference>
<dbReference type="FunFam" id="3.30.300.160:FF:000002">
    <property type="entry name" value="Type II secretion system protein E"/>
    <property type="match status" value="1"/>
</dbReference>
<dbReference type="SMART" id="SM00382">
    <property type="entry name" value="AAA"/>
    <property type="match status" value="1"/>
</dbReference>
<dbReference type="FunFam" id="3.40.50.300:FF:000398">
    <property type="entry name" value="Type IV pilus assembly ATPase PilB"/>
    <property type="match status" value="1"/>
</dbReference>
<evidence type="ECO:0000256" key="3">
    <source>
        <dbReference type="ARBA" id="ARBA00022840"/>
    </source>
</evidence>
<proteinExistence type="inferred from homology"/>
<organism evidence="5 6">
    <name type="scientific">Senegalia massiliensis</name>
    <dbReference type="NCBI Taxonomy" id="1720316"/>
    <lineage>
        <taxon>Bacteria</taxon>
        <taxon>Bacillati</taxon>
        <taxon>Bacillota</taxon>
        <taxon>Clostridia</taxon>
        <taxon>Eubacteriales</taxon>
        <taxon>Clostridiaceae</taxon>
        <taxon>Senegalia</taxon>
    </lineage>
</organism>
<evidence type="ECO:0000259" key="4">
    <source>
        <dbReference type="PROSITE" id="PS00662"/>
    </source>
</evidence>
<dbReference type="Pfam" id="PF00437">
    <property type="entry name" value="T2SSE"/>
    <property type="match status" value="1"/>
</dbReference>
<evidence type="ECO:0000313" key="5">
    <source>
        <dbReference type="EMBL" id="NBI06673.1"/>
    </source>
</evidence>
<dbReference type="GO" id="GO:0005524">
    <property type="term" value="F:ATP binding"/>
    <property type="evidence" value="ECO:0007669"/>
    <property type="project" value="UniProtKB-KW"/>
</dbReference>
<dbReference type="InterPro" id="IPR027417">
    <property type="entry name" value="P-loop_NTPase"/>
</dbReference>
<keyword evidence="2" id="KW-0547">Nucleotide-binding</keyword>
<dbReference type="PANTHER" id="PTHR30258:SF1">
    <property type="entry name" value="PROTEIN TRANSPORT PROTEIN HOFB HOMOLOG"/>
    <property type="match status" value="1"/>
</dbReference>
<keyword evidence="6" id="KW-1185">Reference proteome</keyword>
<dbReference type="Gene3D" id="3.30.300.160">
    <property type="entry name" value="Type II secretion system, protein E, N-terminal domain"/>
    <property type="match status" value="1"/>
</dbReference>
<protein>
    <submittedName>
        <fullName evidence="5">Type II secretion system protein GspE</fullName>
    </submittedName>
</protein>
<sequence length="559" mass="62815">MAKYSKRLGDLLTSVGKISHDQLEQALKSQKDTGKKLGEELVDKGYVTEIDIIEVLEFQMGIPHVDLNKYFIEPDVVNLVSETIAKKYALIPIKKDRGKLIVAMSDPLNLFAIDDVKIATGLDVEPAISIKKDILDSIEQYYGKKSAEKAIEDLKDQYDIELNSNLDEKLLNEINNAPVVRLVNSLIKQAISSRASDIHIEPYEDRIRIRFRIDGTLQEIMNPTKNTHSAIITRIKIISKMDIAERRVPQDGRVEMNIEGRDIDLRVSSLPTVYGEKIVIRILDRINNIMTKERLGFNKYNLNRFDKLLNYPNGILLVTGPTGSGKTTTLYAALQELNSVGKNIITLEDPVEYRLDGINQVQINTKSGLIFSSGLRSILRQDPDIIMVGEIRDEETARLAIRAAITGHLVISTMHTNDAASTVSRLVDMDIEPYLVASSVIGVIAQRLVRRICDNCKTEYISGKKEEDILSICESVKLYKGTGCNKCYNTGYKGRISIHEILEVNKQIREVINNNSSIDDLKEMAINSGMTSLYENNKDLVLKGITSINELLKVSYTKE</sequence>
<dbReference type="PANTHER" id="PTHR30258">
    <property type="entry name" value="TYPE II SECRETION SYSTEM PROTEIN GSPE-RELATED"/>
    <property type="match status" value="1"/>
</dbReference>
<feature type="domain" description="Bacterial type II secretion system protein E" evidence="4">
    <location>
        <begin position="379"/>
        <end position="393"/>
    </location>
</feature>
<dbReference type="CDD" id="cd01129">
    <property type="entry name" value="PulE-GspE-like"/>
    <property type="match status" value="1"/>
</dbReference>
<dbReference type="Pfam" id="PF05157">
    <property type="entry name" value="MshEN"/>
    <property type="match status" value="1"/>
</dbReference>
<dbReference type="PROSITE" id="PS00662">
    <property type="entry name" value="T2SP_E"/>
    <property type="match status" value="1"/>
</dbReference>
<dbReference type="InterPro" id="IPR003593">
    <property type="entry name" value="AAA+_ATPase"/>
</dbReference>
<dbReference type="SUPFAM" id="SSF160246">
    <property type="entry name" value="EspE N-terminal domain-like"/>
    <property type="match status" value="1"/>
</dbReference>
<accession>A0A845R269</accession>
<dbReference type="FunFam" id="3.30.450.90:FF:000001">
    <property type="entry name" value="Type II secretion system ATPase GspE"/>
    <property type="match status" value="1"/>
</dbReference>
<name>A0A845R269_9CLOT</name>
<dbReference type="EMBL" id="QXXA01000007">
    <property type="protein sequence ID" value="NBI06673.1"/>
    <property type="molecule type" value="Genomic_DNA"/>
</dbReference>
<gene>
    <name evidence="5" type="ORF">D3Z33_07335</name>
</gene>
<dbReference type="Proteomes" id="UP000467132">
    <property type="component" value="Unassembled WGS sequence"/>
</dbReference>
<dbReference type="GO" id="GO:0005886">
    <property type="term" value="C:plasma membrane"/>
    <property type="evidence" value="ECO:0007669"/>
    <property type="project" value="TreeGrafter"/>
</dbReference>
<dbReference type="AlphaFoldDB" id="A0A845R269"/>
<dbReference type="SUPFAM" id="SSF52540">
    <property type="entry name" value="P-loop containing nucleoside triphosphate hydrolases"/>
    <property type="match status" value="1"/>
</dbReference>
<evidence type="ECO:0000313" key="6">
    <source>
        <dbReference type="Proteomes" id="UP000467132"/>
    </source>
</evidence>
<dbReference type="InterPro" id="IPR001482">
    <property type="entry name" value="T2SS/T4SS_dom"/>
</dbReference>
<dbReference type="OrthoDB" id="9808272at2"/>
<evidence type="ECO:0000256" key="1">
    <source>
        <dbReference type="ARBA" id="ARBA00006611"/>
    </source>
</evidence>
<dbReference type="GO" id="GO:0016887">
    <property type="term" value="F:ATP hydrolysis activity"/>
    <property type="evidence" value="ECO:0007669"/>
    <property type="project" value="TreeGrafter"/>
</dbReference>
<comment type="caution">
    <text evidence="5">The sequence shown here is derived from an EMBL/GenBank/DDBJ whole genome shotgun (WGS) entry which is preliminary data.</text>
</comment>
<keyword evidence="3" id="KW-0067">ATP-binding</keyword>
<comment type="similarity">
    <text evidence="1">Belongs to the GSP E family.</text>
</comment>